<dbReference type="EMBL" id="CVRL01000039">
    <property type="protein sequence ID" value="CRL12315.1"/>
    <property type="molecule type" value="Genomic_DNA"/>
</dbReference>
<sequence length="213" mass="24115">MDLRENSFPEDFRSQLDLLMRVRRDVRRFRSDPVDEAVLQRCLGAIQLAPSVGLSEPWRIIRIESEAARSAALANFETANAAALAGYSEEKAERYAKLKLSGMREAPVQLAIYCDDATSKGHRLGARTMPEMRSYSVVTAVTLFWLSLRAEGLGLGWVSVLDPEQLNRDLDVPDDWKLIGYFCVGHPENVSKTPELEQLGWEQRRHSLPIETR</sequence>
<evidence type="ECO:0000259" key="1">
    <source>
        <dbReference type="Pfam" id="PF00881"/>
    </source>
</evidence>
<evidence type="ECO:0000313" key="2">
    <source>
        <dbReference type="EMBL" id="CRL12315.1"/>
    </source>
</evidence>
<protein>
    <submittedName>
        <fullName evidence="2">Coenzyme F420:L-glutamate ligase</fullName>
        <ecNumber evidence="2">6.3.2.31</ecNumber>
    </submittedName>
</protein>
<reference evidence="2 3" key="1">
    <citation type="submission" date="2015-05" db="EMBL/GenBank/DDBJ databases">
        <authorList>
            <person name="Rodrigo-Torres Lidia"/>
            <person name="Arahal R.David."/>
        </authorList>
    </citation>
    <scope>NUCLEOTIDE SEQUENCE [LARGE SCALE GENOMIC DNA]</scope>
    <source>
        <strain evidence="2 3">CECT 7321</strain>
    </source>
</reference>
<feature type="domain" description="Nitroreductase" evidence="1">
    <location>
        <begin position="21"/>
        <end position="186"/>
    </location>
</feature>
<keyword evidence="2" id="KW-0436">Ligase</keyword>
<dbReference type="PANTHER" id="PTHR23026:SF123">
    <property type="entry name" value="NAD(P)H NITROREDUCTASE RV3131-RELATED"/>
    <property type="match status" value="1"/>
</dbReference>
<dbReference type="InterPro" id="IPR012825">
    <property type="entry name" value="BluB"/>
</dbReference>
<evidence type="ECO:0000313" key="3">
    <source>
        <dbReference type="Proteomes" id="UP000043764"/>
    </source>
</evidence>
<accession>A0A0H5DJ22</accession>
<dbReference type="AlphaFoldDB" id="A0A0H5DJ22"/>
<dbReference type="PANTHER" id="PTHR23026">
    <property type="entry name" value="NADPH NITROREDUCTASE"/>
    <property type="match status" value="1"/>
</dbReference>
<dbReference type="EC" id="6.3.2.31" evidence="2"/>
<proteinExistence type="predicted"/>
<dbReference type="InterPro" id="IPR050627">
    <property type="entry name" value="Nitroreductase/BluB"/>
</dbReference>
<dbReference type="GO" id="GO:0052618">
    <property type="term" value="F:coenzyme F420-0:L-glutamate ligase activity"/>
    <property type="evidence" value="ECO:0007669"/>
    <property type="project" value="UniProtKB-EC"/>
</dbReference>
<dbReference type="GeneID" id="78398454"/>
<dbReference type="Proteomes" id="UP000043764">
    <property type="component" value="Unassembled WGS sequence"/>
</dbReference>
<dbReference type="OrthoDB" id="9773807at2"/>
<dbReference type="Gene3D" id="3.40.109.10">
    <property type="entry name" value="NADH Oxidase"/>
    <property type="match status" value="1"/>
</dbReference>
<keyword evidence="3" id="KW-1185">Reference proteome</keyword>
<dbReference type="InterPro" id="IPR000415">
    <property type="entry name" value="Nitroreductase-like"/>
</dbReference>
<dbReference type="SUPFAM" id="SSF55469">
    <property type="entry name" value="FMN-dependent nitroreductase-like"/>
    <property type="match status" value="1"/>
</dbReference>
<dbReference type="Pfam" id="PF00881">
    <property type="entry name" value="Nitroreductase"/>
    <property type="match status" value="1"/>
</dbReference>
<dbReference type="NCBIfam" id="TIGR02476">
    <property type="entry name" value="BluB"/>
    <property type="match status" value="1"/>
</dbReference>
<dbReference type="GO" id="GO:0016491">
    <property type="term" value="F:oxidoreductase activity"/>
    <property type="evidence" value="ECO:0007669"/>
    <property type="project" value="InterPro"/>
</dbReference>
<dbReference type="RefSeq" id="WP_008559503.1">
    <property type="nucleotide sequence ID" value="NZ_BSKQ01000001.1"/>
</dbReference>
<dbReference type="InterPro" id="IPR029479">
    <property type="entry name" value="Nitroreductase"/>
</dbReference>
<name>A0A0H5DJ22_9RHOB</name>
<gene>
    <name evidence="2" type="primary">fbiB</name>
    <name evidence="2" type="ORF">NIT7321_03189</name>
</gene>
<dbReference type="STRING" id="481446.NIT7645_01903"/>
<organism evidence="2 3">
    <name type="scientific">Phaeobacter italicus</name>
    <dbReference type="NCBI Taxonomy" id="481446"/>
    <lineage>
        <taxon>Bacteria</taxon>
        <taxon>Pseudomonadati</taxon>
        <taxon>Pseudomonadota</taxon>
        <taxon>Alphaproteobacteria</taxon>
        <taxon>Rhodobacterales</taxon>
        <taxon>Roseobacteraceae</taxon>
        <taxon>Phaeobacter</taxon>
    </lineage>
</organism>